<evidence type="ECO:0000256" key="10">
    <source>
        <dbReference type="ARBA" id="ARBA00023303"/>
    </source>
</evidence>
<dbReference type="InterPro" id="IPR014756">
    <property type="entry name" value="Ig_E-set"/>
</dbReference>
<dbReference type="EMBL" id="CAXIXY010000003">
    <property type="protein sequence ID" value="CAL2077182.1"/>
    <property type="molecule type" value="Genomic_DNA"/>
</dbReference>
<evidence type="ECO:0000256" key="9">
    <source>
        <dbReference type="ARBA" id="ARBA00023136"/>
    </source>
</evidence>
<keyword evidence="2" id="KW-0813">Transport</keyword>
<dbReference type="SUPFAM" id="SSF81324">
    <property type="entry name" value="Voltage-gated potassium channels"/>
    <property type="match status" value="1"/>
</dbReference>
<comment type="subcellular location">
    <subcellularLocation>
        <location evidence="1">Membrane</location>
        <topology evidence="1">Multi-pass membrane protein</topology>
    </subcellularLocation>
</comment>
<dbReference type="Pfam" id="PF07885">
    <property type="entry name" value="Ion_trans_2"/>
    <property type="match status" value="1"/>
</dbReference>
<evidence type="ECO:0000256" key="4">
    <source>
        <dbReference type="ARBA" id="ARBA00022692"/>
    </source>
</evidence>
<keyword evidence="5" id="KW-0851">Voltage-gated channel</keyword>
<evidence type="ECO:0000256" key="5">
    <source>
        <dbReference type="ARBA" id="ARBA00022882"/>
    </source>
</evidence>
<evidence type="ECO:0000256" key="1">
    <source>
        <dbReference type="ARBA" id="ARBA00004141"/>
    </source>
</evidence>
<keyword evidence="8" id="KW-0406">Ion transport</keyword>
<dbReference type="InterPro" id="IPR041647">
    <property type="entry name" value="IRK_C"/>
</dbReference>
<evidence type="ECO:0000256" key="11">
    <source>
        <dbReference type="SAM" id="Phobius"/>
    </source>
</evidence>
<keyword evidence="4 11" id="KW-0812">Transmembrane</keyword>
<feature type="domain" description="Inward rectifier potassium channel C-terminal" evidence="13">
    <location>
        <begin position="151"/>
        <end position="302"/>
    </location>
</feature>
<reference evidence="14 15" key="1">
    <citation type="submission" date="2024-05" db="EMBL/GenBank/DDBJ databases">
        <authorList>
            <person name="Duchaud E."/>
        </authorList>
    </citation>
    <scope>NUCLEOTIDE SEQUENCE [LARGE SCALE GENOMIC DNA]</scope>
    <source>
        <strain evidence="14">Ena-SAMPLE-TAB-13-05-2024-13:56:06:370-140302</strain>
    </source>
</reference>
<dbReference type="GO" id="GO:0034220">
    <property type="term" value="P:monoatomic ion transmembrane transport"/>
    <property type="evidence" value="ECO:0007669"/>
    <property type="project" value="UniProtKB-KW"/>
</dbReference>
<keyword evidence="9 11" id="KW-0472">Membrane</keyword>
<feature type="transmembrane region" description="Helical" evidence="11">
    <location>
        <begin position="88"/>
        <end position="108"/>
    </location>
</feature>
<evidence type="ECO:0000256" key="8">
    <source>
        <dbReference type="ARBA" id="ARBA00023065"/>
    </source>
</evidence>
<dbReference type="Gene3D" id="2.60.40.1400">
    <property type="entry name" value="G protein-activated inward rectifier potassium channel 1"/>
    <property type="match status" value="1"/>
</dbReference>
<evidence type="ECO:0000259" key="13">
    <source>
        <dbReference type="Pfam" id="PF17655"/>
    </source>
</evidence>
<evidence type="ECO:0000259" key="12">
    <source>
        <dbReference type="Pfam" id="PF07885"/>
    </source>
</evidence>
<keyword evidence="15" id="KW-1185">Reference proteome</keyword>
<dbReference type="InterPro" id="IPR013099">
    <property type="entry name" value="K_chnl_dom"/>
</dbReference>
<keyword evidence="3" id="KW-0633">Potassium transport</keyword>
<feature type="domain" description="Potassium channel" evidence="12">
    <location>
        <begin position="67"/>
        <end position="140"/>
    </location>
</feature>
<dbReference type="InterPro" id="IPR013518">
    <property type="entry name" value="K_chnl_inward-rec_Kir_cyto"/>
</dbReference>
<protein>
    <submittedName>
        <fullName evidence="14">Inward rectifier potassium channel</fullName>
    </submittedName>
</protein>
<dbReference type="InterPro" id="IPR016449">
    <property type="entry name" value="K_chnl_inward-rec_Kir"/>
</dbReference>
<dbReference type="RefSeq" id="WP_348710083.1">
    <property type="nucleotide sequence ID" value="NZ_CAXIXY010000003.1"/>
</dbReference>
<sequence>MAKKTKDPGFGYKSAENVKGIINKDGTTNIVHVNRPLKIDDLYTFFIGLSWWKFFLFVVFGYTLLNILFGIVYVLIGIEQITPSRGNLLRDFLNGFFFSAQTLTTVGYGGIAPKGLTANIIAAFEALIGLMSFSFITGLLYGRFSKPKAAIRFSSNLILRDFNEYRALMFRLMNSRKTLMIEPEVSVTLSMNEEDETGQYKRSFYVLNLERKKITYLPTIWTIVHPIDDKSPLYNLSNEEIEKLNAGLYILVQYHEESFGQKVYQTSSYKFTQVVSNVKYTQSSRIDEEGYTVLDHDKLSEVEPM</sequence>
<keyword evidence="7 11" id="KW-1133">Transmembrane helix</keyword>
<evidence type="ECO:0000256" key="7">
    <source>
        <dbReference type="ARBA" id="ARBA00022989"/>
    </source>
</evidence>
<evidence type="ECO:0000313" key="15">
    <source>
        <dbReference type="Proteomes" id="UP001497416"/>
    </source>
</evidence>
<evidence type="ECO:0000256" key="3">
    <source>
        <dbReference type="ARBA" id="ARBA00022538"/>
    </source>
</evidence>
<name>A0ABM9NSE0_9FLAO</name>
<organism evidence="14 15">
    <name type="scientific">Tenacibaculum platacis</name>
    <dbReference type="NCBI Taxonomy" id="3137852"/>
    <lineage>
        <taxon>Bacteria</taxon>
        <taxon>Pseudomonadati</taxon>
        <taxon>Bacteroidota</taxon>
        <taxon>Flavobacteriia</taxon>
        <taxon>Flavobacteriales</taxon>
        <taxon>Flavobacteriaceae</taxon>
        <taxon>Tenacibaculum</taxon>
    </lineage>
</organism>
<keyword evidence="10 14" id="KW-0407">Ion channel</keyword>
<comment type="caution">
    <text evidence="14">The sequence shown here is derived from an EMBL/GenBank/DDBJ whole genome shotgun (WGS) entry which is preliminary data.</text>
</comment>
<dbReference type="SUPFAM" id="SSF81296">
    <property type="entry name" value="E set domains"/>
    <property type="match status" value="1"/>
</dbReference>
<gene>
    <name evidence="14" type="ORF">T190607A01A_10488</name>
</gene>
<dbReference type="Pfam" id="PF17655">
    <property type="entry name" value="IRK_C"/>
    <property type="match status" value="1"/>
</dbReference>
<dbReference type="PANTHER" id="PTHR11767:SF102">
    <property type="entry name" value="INWARDLY RECTIFYING POTASSIUM CHANNEL 1, ISOFORM F"/>
    <property type="match status" value="1"/>
</dbReference>
<feature type="transmembrane region" description="Helical" evidence="11">
    <location>
        <begin position="120"/>
        <end position="142"/>
    </location>
</feature>
<feature type="transmembrane region" description="Helical" evidence="11">
    <location>
        <begin position="54"/>
        <end position="76"/>
    </location>
</feature>
<evidence type="ECO:0000256" key="2">
    <source>
        <dbReference type="ARBA" id="ARBA00022448"/>
    </source>
</evidence>
<keyword evidence="6" id="KW-0630">Potassium</keyword>
<dbReference type="PRINTS" id="PR01320">
    <property type="entry name" value="KIRCHANNEL"/>
</dbReference>
<proteinExistence type="predicted"/>
<accession>A0ABM9NSE0</accession>
<evidence type="ECO:0000256" key="6">
    <source>
        <dbReference type="ARBA" id="ARBA00022958"/>
    </source>
</evidence>
<dbReference type="Proteomes" id="UP001497416">
    <property type="component" value="Unassembled WGS sequence"/>
</dbReference>
<dbReference type="Gene3D" id="1.10.287.70">
    <property type="match status" value="1"/>
</dbReference>
<evidence type="ECO:0000313" key="14">
    <source>
        <dbReference type="EMBL" id="CAL2077182.1"/>
    </source>
</evidence>
<dbReference type="PANTHER" id="PTHR11767">
    <property type="entry name" value="INWARD RECTIFIER POTASSIUM CHANNEL"/>
    <property type="match status" value="1"/>
</dbReference>